<sequence>MRTNIDLQNLLSAVDVPAQWVGLREVFEAETPRMIRDGVPVANMRYSTHGIMVEVLIDGQFGYYGTPDMTTAGIDRAAKKAFQQAQLAAGSATFHFDESARPMHTGSYRSPFVKDRESLSAGKLNALLMDAYTHLKVSDKIVSATSLCQVIEIATKFVSSNGSDISQDFLMLEFDLRATAADGTNQQTRSFGGMRGTCRQMGMEYFDSHEIMAQASKIGEQALELLAADECPSGEMDVVIAPDQMMLQIHESIGHALEVDRILGDERNYAGWSFVKLEDFGKLQYGSKVMNVTFDPTVSSEFASYGFDDGGLKAEKEYLIRDGILLRGLGGRESQIRSGVPGVSNFRSSGWNRAPIDRMANINLEPGGSTFDELISQVEKGVYMESNRSWSIDDYRNKFQFGCEYGKLIENG</sequence>
<dbReference type="EMBL" id="UINC01000898">
    <property type="protein sequence ID" value="SUZ62925.1"/>
    <property type="molecule type" value="Genomic_DNA"/>
</dbReference>
<evidence type="ECO:0000313" key="7">
    <source>
        <dbReference type="EMBL" id="SUZ62925.1"/>
    </source>
</evidence>
<feature type="non-terminal residue" evidence="7">
    <location>
        <position position="1"/>
    </location>
</feature>
<dbReference type="SUPFAM" id="SSF111283">
    <property type="entry name" value="Putative modulator of DNA gyrase, PmbA/TldD"/>
    <property type="match status" value="1"/>
</dbReference>
<evidence type="ECO:0000256" key="3">
    <source>
        <dbReference type="ARBA" id="ARBA00022801"/>
    </source>
</evidence>
<proteinExistence type="inferred from homology"/>
<dbReference type="InterPro" id="IPR045569">
    <property type="entry name" value="Metalloprtase-TldD/E_C"/>
</dbReference>
<evidence type="ECO:0000259" key="6">
    <source>
        <dbReference type="Pfam" id="PF19289"/>
    </source>
</evidence>
<feature type="domain" description="Metalloprotease TldD/E C-terminal" evidence="6">
    <location>
        <begin position="233"/>
        <end position="412"/>
    </location>
</feature>
<dbReference type="InterPro" id="IPR051463">
    <property type="entry name" value="Peptidase_U62_metallo"/>
</dbReference>
<name>A0A381P7L5_9ZZZZ</name>
<evidence type="ECO:0000256" key="1">
    <source>
        <dbReference type="ARBA" id="ARBA00005836"/>
    </source>
</evidence>
<feature type="domain" description="Metalloprotease TldD/E N-terminal" evidence="5">
    <location>
        <begin position="35"/>
        <end position="85"/>
    </location>
</feature>
<dbReference type="Pfam" id="PF01523">
    <property type="entry name" value="PmbA_TldD_1st"/>
    <property type="match status" value="1"/>
</dbReference>
<evidence type="ECO:0000256" key="2">
    <source>
        <dbReference type="ARBA" id="ARBA00022670"/>
    </source>
</evidence>
<dbReference type="GO" id="GO:0006508">
    <property type="term" value="P:proteolysis"/>
    <property type="evidence" value="ECO:0007669"/>
    <property type="project" value="UniProtKB-KW"/>
</dbReference>
<dbReference type="GO" id="GO:0005829">
    <property type="term" value="C:cytosol"/>
    <property type="evidence" value="ECO:0007669"/>
    <property type="project" value="TreeGrafter"/>
</dbReference>
<dbReference type="InterPro" id="IPR036059">
    <property type="entry name" value="TldD/PmbA_sf"/>
</dbReference>
<dbReference type="Pfam" id="PF19289">
    <property type="entry name" value="PmbA_TldD_3rd"/>
    <property type="match status" value="1"/>
</dbReference>
<feature type="non-terminal residue" evidence="7">
    <location>
        <position position="412"/>
    </location>
</feature>
<keyword evidence="4" id="KW-0482">Metalloprotease</keyword>
<dbReference type="PANTHER" id="PTHR30624:SF10">
    <property type="entry name" value="CONSERVED PROTEIN"/>
    <property type="match status" value="1"/>
</dbReference>
<dbReference type="AlphaFoldDB" id="A0A381P7L5"/>
<evidence type="ECO:0000256" key="4">
    <source>
        <dbReference type="ARBA" id="ARBA00023049"/>
    </source>
</evidence>
<dbReference type="GO" id="GO:0008237">
    <property type="term" value="F:metallopeptidase activity"/>
    <property type="evidence" value="ECO:0007669"/>
    <property type="project" value="UniProtKB-KW"/>
</dbReference>
<dbReference type="Gene3D" id="3.30.2290.10">
    <property type="entry name" value="PmbA/TldD superfamily"/>
    <property type="match status" value="1"/>
</dbReference>
<keyword evidence="2" id="KW-0645">Protease</keyword>
<comment type="similarity">
    <text evidence="1">Belongs to the peptidase U62 family.</text>
</comment>
<reference evidence="7" key="1">
    <citation type="submission" date="2018-05" db="EMBL/GenBank/DDBJ databases">
        <authorList>
            <person name="Lanie J.A."/>
            <person name="Ng W.-L."/>
            <person name="Kazmierczak K.M."/>
            <person name="Andrzejewski T.M."/>
            <person name="Davidsen T.M."/>
            <person name="Wayne K.J."/>
            <person name="Tettelin H."/>
            <person name="Glass J.I."/>
            <person name="Rusch D."/>
            <person name="Podicherti R."/>
            <person name="Tsui H.-C.T."/>
            <person name="Winkler M.E."/>
        </authorList>
    </citation>
    <scope>NUCLEOTIDE SEQUENCE</scope>
</reference>
<dbReference type="InterPro" id="IPR002510">
    <property type="entry name" value="Metalloprtase-TldD/E_N"/>
</dbReference>
<dbReference type="PANTHER" id="PTHR30624">
    <property type="entry name" value="UNCHARACTERIZED PROTEIN TLDD AND PMBA"/>
    <property type="match status" value="1"/>
</dbReference>
<evidence type="ECO:0000259" key="5">
    <source>
        <dbReference type="Pfam" id="PF01523"/>
    </source>
</evidence>
<organism evidence="7">
    <name type="scientific">marine metagenome</name>
    <dbReference type="NCBI Taxonomy" id="408172"/>
    <lineage>
        <taxon>unclassified sequences</taxon>
        <taxon>metagenomes</taxon>
        <taxon>ecological metagenomes</taxon>
    </lineage>
</organism>
<protein>
    <recommendedName>
        <fullName evidence="8">TldD/PmbA family protein</fullName>
    </recommendedName>
</protein>
<keyword evidence="3" id="KW-0378">Hydrolase</keyword>
<evidence type="ECO:0008006" key="8">
    <source>
        <dbReference type="Google" id="ProtNLM"/>
    </source>
</evidence>
<dbReference type="InterPro" id="IPR035068">
    <property type="entry name" value="TldD/PmbA_N"/>
</dbReference>
<gene>
    <name evidence="7" type="ORF">METZ01_LOCUS15779</name>
</gene>
<accession>A0A381P7L5</accession>